<organism evidence="2 3">
    <name type="scientific">Chryseobacterium gambrini</name>
    <dbReference type="NCBI Taxonomy" id="373672"/>
    <lineage>
        <taxon>Bacteria</taxon>
        <taxon>Pseudomonadati</taxon>
        <taxon>Bacteroidota</taxon>
        <taxon>Flavobacteriia</taxon>
        <taxon>Flavobacteriales</taxon>
        <taxon>Weeksellaceae</taxon>
        <taxon>Chryseobacterium group</taxon>
        <taxon>Chryseobacterium</taxon>
    </lineage>
</organism>
<accession>A0A1N7NRD5</accession>
<sequence>MKKTILACLCIISSVTAFSQVGINTAQPNSTLDVNAKNATGTSAAVDGLLVPRVDRQRAQSMKNVPISTLIFVNNISTGSLSGTAVNIDSVGYYYFTGVVWLKLITVDKDSNIYNSNGTLSGNRLVSQGANTLAFSGSSVHSFSVDGSTFSVDAANNRIGIGTTTPQNKLDLGGGNGKKLALWNSPAGDDFYGLGNAQDVLQLFSGAKPDGDPLMTLNKTGKVGIGTTSPSTVLDVRSASKGALKITDGTQGAGKVLTSDANGVATWVSPSTQVIIGSGSNGGYNLPFMKFSEYRYTGATIQLPPGKWMITVSQLVKPAGGSLSPNDWLFVRSTFSEENLTTIGQAGNRSPDVKSPALMSFKVTGPGTYDTATGTILIHNTSSGTKTYRYIAGSTEGGISSTPIYLDAFAGGWAENTIYATAVN</sequence>
<protein>
    <submittedName>
        <fullName evidence="2">Uncharacterized protein</fullName>
    </submittedName>
</protein>
<evidence type="ECO:0000313" key="2">
    <source>
        <dbReference type="EMBL" id="SIT00866.1"/>
    </source>
</evidence>
<keyword evidence="1" id="KW-0732">Signal</keyword>
<proteinExistence type="predicted"/>
<dbReference type="Proteomes" id="UP000185781">
    <property type="component" value="Unassembled WGS sequence"/>
</dbReference>
<dbReference type="AlphaFoldDB" id="A0A1N7NRD5"/>
<reference evidence="2 3" key="1">
    <citation type="submission" date="2017-01" db="EMBL/GenBank/DDBJ databases">
        <authorList>
            <person name="Mah S.A."/>
            <person name="Swanson W.J."/>
            <person name="Moy G.W."/>
            <person name="Vacquier V.D."/>
        </authorList>
    </citation>
    <scope>NUCLEOTIDE SEQUENCE [LARGE SCALE GENOMIC DNA]</scope>
    <source>
        <strain evidence="2 3">DSM 18014</strain>
    </source>
</reference>
<dbReference type="OrthoDB" id="1272218at2"/>
<name>A0A1N7NRD5_9FLAO</name>
<dbReference type="STRING" id="373672.SAMN05421785_10531"/>
<feature type="chain" id="PRO_5013066056" evidence="1">
    <location>
        <begin position="20"/>
        <end position="424"/>
    </location>
</feature>
<dbReference type="EMBL" id="FTOV01000005">
    <property type="protein sequence ID" value="SIT00866.1"/>
    <property type="molecule type" value="Genomic_DNA"/>
</dbReference>
<gene>
    <name evidence="2" type="ORF">SAMN05421785_10531</name>
</gene>
<evidence type="ECO:0000256" key="1">
    <source>
        <dbReference type="SAM" id="SignalP"/>
    </source>
</evidence>
<dbReference type="RefSeq" id="WP_076392666.1">
    <property type="nucleotide sequence ID" value="NZ_FTOV01000005.1"/>
</dbReference>
<feature type="signal peptide" evidence="1">
    <location>
        <begin position="1"/>
        <end position="19"/>
    </location>
</feature>
<evidence type="ECO:0000313" key="3">
    <source>
        <dbReference type="Proteomes" id="UP000185781"/>
    </source>
</evidence>